<evidence type="ECO:0000259" key="10">
    <source>
        <dbReference type="Pfam" id="PF12819"/>
    </source>
</evidence>
<evidence type="ECO:0000313" key="12">
    <source>
        <dbReference type="Proteomes" id="UP001188597"/>
    </source>
</evidence>
<keyword evidence="5" id="KW-0067">ATP-binding</keyword>
<feature type="transmembrane region" description="Helical" evidence="7">
    <location>
        <begin position="359"/>
        <end position="382"/>
    </location>
</feature>
<sequence>MDELHSSKILLALNLLIFLFQLSSLPFVSSAYTPPDQYFINCGSASSTTVNGRNFIGDMSSRSFSLTGQSNPVKDTSQSSSTSPLYQTARIFTRPSWYELQLAENGTYLFRIYFTPFQETRTFAFVNAVEVFLAPDGFVPDYATRVSPSGSKSNYNYLKSNALRTINRINVGGVKLTQDNDTLWRNWVPDDEYLYLRDAAKNSDFYGTKPKYQNGGATEYFAPDPVYQTAKQLNIDSARVNNLFNVTWRFSVSKNATHLVRAHFCNIISPALEPLKFYLYIYREFGWLIDPTNKYPQLGAPFYYDFVVDTDNSGVMNISIGPRHDPVSQTAFLNGLEIMELMMNLSTAPEKSERKKKEVAIIIGSVVGGVAFVFVVLVAFLIRLRYKKTKAVATLDWPLVPLNDGSSYRQLEKVVDPFIVDDVRPNSLRKFGETAEKCLKEYGVDRPTMIDVVWDLEYALQLQQTIKLREPHEDSTIDVSWELPLPVVQRLPSHSIPIDEDETPLSTDDGLATSYTNASDVFSQLRIDDAR</sequence>
<dbReference type="Gene3D" id="2.60.120.430">
    <property type="entry name" value="Galactose-binding lectin"/>
    <property type="match status" value="2"/>
</dbReference>
<keyword evidence="6" id="KW-0325">Glycoprotein</keyword>
<dbReference type="InterPro" id="IPR021720">
    <property type="entry name" value="Malectin_dom"/>
</dbReference>
<reference evidence="11" key="1">
    <citation type="submission" date="2022-12" db="EMBL/GenBank/DDBJ databases">
        <title>Draft genome assemblies for two species of Escallonia (Escalloniales).</title>
        <authorList>
            <person name="Chanderbali A."/>
            <person name="Dervinis C."/>
            <person name="Anghel I."/>
            <person name="Soltis D."/>
            <person name="Soltis P."/>
            <person name="Zapata F."/>
        </authorList>
    </citation>
    <scope>NUCLEOTIDE SEQUENCE</scope>
    <source>
        <strain evidence="11">UCBG64.0493</strain>
        <tissue evidence="11">Leaf</tissue>
    </source>
</reference>
<dbReference type="GO" id="GO:0016020">
    <property type="term" value="C:membrane"/>
    <property type="evidence" value="ECO:0007669"/>
    <property type="project" value="UniProtKB-SubCell"/>
</dbReference>
<evidence type="ECO:0000256" key="7">
    <source>
        <dbReference type="SAM" id="Phobius"/>
    </source>
</evidence>
<dbReference type="Proteomes" id="UP001188597">
    <property type="component" value="Unassembled WGS sequence"/>
</dbReference>
<dbReference type="InterPro" id="IPR045272">
    <property type="entry name" value="ANXUR1/2-like"/>
</dbReference>
<comment type="caution">
    <text evidence="11">The sequence shown here is derived from an EMBL/GenBank/DDBJ whole genome shotgun (WGS) entry which is preliminary data.</text>
</comment>
<feature type="domain" description="Malectin" evidence="9">
    <location>
        <begin position="38"/>
        <end position="117"/>
    </location>
</feature>
<dbReference type="GO" id="GO:0004674">
    <property type="term" value="F:protein serine/threonine kinase activity"/>
    <property type="evidence" value="ECO:0007669"/>
    <property type="project" value="UniProtKB-KW"/>
</dbReference>
<evidence type="ECO:0000256" key="4">
    <source>
        <dbReference type="ARBA" id="ARBA00022741"/>
    </source>
</evidence>
<gene>
    <name evidence="11" type="ORF">RJ639_013489</name>
</gene>
<keyword evidence="8" id="KW-0732">Signal</keyword>
<accession>A0AA89AN03</accession>
<keyword evidence="3" id="KW-0808">Transferase</keyword>
<dbReference type="EMBL" id="JAVXUP010001827">
    <property type="protein sequence ID" value="KAK3007753.1"/>
    <property type="molecule type" value="Genomic_DNA"/>
</dbReference>
<evidence type="ECO:0000256" key="8">
    <source>
        <dbReference type="SAM" id="SignalP"/>
    </source>
</evidence>
<evidence type="ECO:0008006" key="13">
    <source>
        <dbReference type="Google" id="ProtNLM"/>
    </source>
</evidence>
<dbReference type="GO" id="GO:0005524">
    <property type="term" value="F:ATP binding"/>
    <property type="evidence" value="ECO:0007669"/>
    <property type="project" value="UniProtKB-KW"/>
</dbReference>
<protein>
    <recommendedName>
        <fullName evidence="13">Malectin-like domain-containing protein</fullName>
    </recommendedName>
</protein>
<organism evidence="11 12">
    <name type="scientific">Escallonia herrerae</name>
    <dbReference type="NCBI Taxonomy" id="1293975"/>
    <lineage>
        <taxon>Eukaryota</taxon>
        <taxon>Viridiplantae</taxon>
        <taxon>Streptophyta</taxon>
        <taxon>Embryophyta</taxon>
        <taxon>Tracheophyta</taxon>
        <taxon>Spermatophyta</taxon>
        <taxon>Magnoliopsida</taxon>
        <taxon>eudicotyledons</taxon>
        <taxon>Gunneridae</taxon>
        <taxon>Pentapetalae</taxon>
        <taxon>asterids</taxon>
        <taxon>campanulids</taxon>
        <taxon>Escalloniales</taxon>
        <taxon>Escalloniaceae</taxon>
        <taxon>Escallonia</taxon>
    </lineage>
</organism>
<keyword evidence="7" id="KW-0472">Membrane</keyword>
<keyword evidence="4" id="KW-0547">Nucleotide-binding</keyword>
<keyword evidence="7" id="KW-0812">Transmembrane</keyword>
<evidence type="ECO:0000313" key="11">
    <source>
        <dbReference type="EMBL" id="KAK3007753.1"/>
    </source>
</evidence>
<feature type="chain" id="PRO_5041649417" description="Malectin-like domain-containing protein" evidence="8">
    <location>
        <begin position="31"/>
        <end position="531"/>
    </location>
</feature>
<dbReference type="PANTHER" id="PTHR34590">
    <property type="entry name" value="OS03G0124300 PROTEIN-RELATED"/>
    <property type="match status" value="1"/>
</dbReference>
<comment type="subcellular location">
    <subcellularLocation>
        <location evidence="1">Membrane</location>
        <topology evidence="1">Single-pass type I membrane protein</topology>
    </subcellularLocation>
</comment>
<dbReference type="GO" id="GO:0004714">
    <property type="term" value="F:transmembrane receptor protein tyrosine kinase activity"/>
    <property type="evidence" value="ECO:0007669"/>
    <property type="project" value="InterPro"/>
</dbReference>
<dbReference type="FunFam" id="2.60.120.430:FF:000013">
    <property type="entry name" value="Putative receptor-like protein kinase"/>
    <property type="match status" value="1"/>
</dbReference>
<feature type="signal peptide" evidence="8">
    <location>
        <begin position="1"/>
        <end position="30"/>
    </location>
</feature>
<dbReference type="InterPro" id="IPR024788">
    <property type="entry name" value="Malectin-like_Carb-bd_dom"/>
</dbReference>
<dbReference type="Pfam" id="PF11721">
    <property type="entry name" value="Malectin"/>
    <property type="match status" value="1"/>
</dbReference>
<dbReference type="PANTHER" id="PTHR34590:SF12">
    <property type="entry name" value="CARBOHYDRATE-BINDING PROTEIN OF THE ER PROTEIN"/>
    <property type="match status" value="1"/>
</dbReference>
<keyword evidence="7" id="KW-1133">Transmembrane helix</keyword>
<dbReference type="Pfam" id="PF12819">
    <property type="entry name" value="Malectin_like"/>
    <property type="match status" value="1"/>
</dbReference>
<evidence type="ECO:0000256" key="5">
    <source>
        <dbReference type="ARBA" id="ARBA00022840"/>
    </source>
</evidence>
<dbReference type="AlphaFoldDB" id="A0AA89AN03"/>
<name>A0AA89AN03_9ASTE</name>
<evidence type="ECO:0000256" key="2">
    <source>
        <dbReference type="ARBA" id="ARBA00022527"/>
    </source>
</evidence>
<evidence type="ECO:0000256" key="1">
    <source>
        <dbReference type="ARBA" id="ARBA00004479"/>
    </source>
</evidence>
<keyword evidence="12" id="KW-1185">Reference proteome</keyword>
<evidence type="ECO:0000256" key="3">
    <source>
        <dbReference type="ARBA" id="ARBA00022679"/>
    </source>
</evidence>
<evidence type="ECO:0000259" key="9">
    <source>
        <dbReference type="Pfam" id="PF11721"/>
    </source>
</evidence>
<keyword evidence="2" id="KW-0418">Kinase</keyword>
<feature type="domain" description="Malectin-like" evidence="10">
    <location>
        <begin position="153"/>
        <end position="340"/>
    </location>
</feature>
<keyword evidence="2" id="KW-0723">Serine/threonine-protein kinase</keyword>
<evidence type="ECO:0000256" key="6">
    <source>
        <dbReference type="ARBA" id="ARBA00023180"/>
    </source>
</evidence>
<proteinExistence type="predicted"/>